<evidence type="ECO:0000313" key="3">
    <source>
        <dbReference type="Proteomes" id="UP000095280"/>
    </source>
</evidence>
<dbReference type="Pfam" id="PF01412">
    <property type="entry name" value="ArfGap"/>
    <property type="match status" value="1"/>
</dbReference>
<dbReference type="Proteomes" id="UP000095280">
    <property type="component" value="Unplaced"/>
</dbReference>
<reference evidence="4" key="1">
    <citation type="submission" date="2016-11" db="UniProtKB">
        <authorList>
            <consortium name="WormBaseParasite"/>
        </authorList>
    </citation>
    <scope>IDENTIFICATION</scope>
</reference>
<keyword evidence="1" id="KW-0863">Zinc-finger</keyword>
<dbReference type="PANTHER" id="PTHR45854:SF3">
    <property type="entry name" value="ARFGAP WITH SH3 DOMAIN, ANK REPEAT AND PH DOMAIN-CONTAINING PROTEIN"/>
    <property type="match status" value="1"/>
</dbReference>
<proteinExistence type="predicted"/>
<dbReference type="AlphaFoldDB" id="A0A1I8F4C5"/>
<keyword evidence="1" id="KW-0479">Metal-binding</keyword>
<protein>
    <submittedName>
        <fullName evidence="4">Arf-GAP domain-containing protein</fullName>
    </submittedName>
</protein>
<dbReference type="PROSITE" id="PS50115">
    <property type="entry name" value="ARFGAP"/>
    <property type="match status" value="1"/>
</dbReference>
<evidence type="ECO:0000259" key="2">
    <source>
        <dbReference type="PROSITE" id="PS50115"/>
    </source>
</evidence>
<dbReference type="Gene3D" id="1.10.220.150">
    <property type="entry name" value="Arf GTPase activating protein"/>
    <property type="match status" value="1"/>
</dbReference>
<dbReference type="PANTHER" id="PTHR45854">
    <property type="entry name" value="ASAP FAMILY MEMBER"/>
    <property type="match status" value="1"/>
</dbReference>
<dbReference type="WBParaSite" id="maker-unitig_20133-snap-gene-0.3-mRNA-1">
    <property type="protein sequence ID" value="maker-unitig_20133-snap-gene-0.3-mRNA-1"/>
    <property type="gene ID" value="maker-unitig_20133-snap-gene-0.3"/>
</dbReference>
<dbReference type="GO" id="GO:0005096">
    <property type="term" value="F:GTPase activator activity"/>
    <property type="evidence" value="ECO:0007669"/>
    <property type="project" value="InterPro"/>
</dbReference>
<dbReference type="SMART" id="SM00105">
    <property type="entry name" value="ArfGap"/>
    <property type="match status" value="1"/>
</dbReference>
<dbReference type="InterPro" id="IPR001164">
    <property type="entry name" value="ArfGAP_dom"/>
</dbReference>
<dbReference type="PRINTS" id="PR00405">
    <property type="entry name" value="REVINTRACTNG"/>
</dbReference>
<dbReference type="SUPFAM" id="SSF57863">
    <property type="entry name" value="ArfGap/RecO-like zinc finger"/>
    <property type="match status" value="1"/>
</dbReference>
<name>A0A1I8F4C5_9PLAT</name>
<dbReference type="InterPro" id="IPR038508">
    <property type="entry name" value="ArfGAP_dom_sf"/>
</dbReference>
<keyword evidence="3" id="KW-1185">Reference proteome</keyword>
<dbReference type="InterPro" id="IPR043593">
    <property type="entry name" value="ASAP"/>
</dbReference>
<organism evidence="3 4">
    <name type="scientific">Macrostomum lignano</name>
    <dbReference type="NCBI Taxonomy" id="282301"/>
    <lineage>
        <taxon>Eukaryota</taxon>
        <taxon>Metazoa</taxon>
        <taxon>Spiralia</taxon>
        <taxon>Lophotrochozoa</taxon>
        <taxon>Platyhelminthes</taxon>
        <taxon>Rhabditophora</taxon>
        <taxon>Macrostomorpha</taxon>
        <taxon>Macrostomida</taxon>
        <taxon>Macrostomidae</taxon>
        <taxon>Macrostomum</taxon>
    </lineage>
</organism>
<evidence type="ECO:0000313" key="4">
    <source>
        <dbReference type="WBParaSite" id="maker-unitig_20133-snap-gene-0.3-mRNA-1"/>
    </source>
</evidence>
<keyword evidence="1" id="KW-0862">Zinc</keyword>
<dbReference type="GO" id="GO:0008270">
    <property type="term" value="F:zinc ion binding"/>
    <property type="evidence" value="ECO:0007669"/>
    <property type="project" value="UniProtKB-KW"/>
</dbReference>
<feature type="domain" description="Arf-GAP" evidence="2">
    <location>
        <begin position="145"/>
        <end position="255"/>
    </location>
</feature>
<evidence type="ECO:0000256" key="1">
    <source>
        <dbReference type="PROSITE-ProRule" id="PRU00288"/>
    </source>
</evidence>
<sequence length="264" mass="28928">RVLSSTLVASERITPWVRGRVLAFLSRGGIVISVGARGPQLCSPPSRVFLTSGGASSPYSGVGNTVASSAVVAPLALRLALRLPHAPGGTANFRFIVLRGGLILSSSESVTGKRRATVDEDRFLLYHAGRIEEPPVSLLPAHLSDPEWMSHNLGVLISLECCGIHRDLGVHISRTQSLVMDDLTTAQLLSSRFVGNKMFNEVFRSCYARERETAAALNNSVDLQQLMDTRKIFIRVKYVDRCYVFRTVETSSDSRPTLLKAYNR</sequence>
<dbReference type="InterPro" id="IPR037278">
    <property type="entry name" value="ARFGAP/RecO"/>
</dbReference>
<accession>A0A1I8F4C5</accession>